<dbReference type="AlphaFoldDB" id="A0A8S3YI82"/>
<evidence type="ECO:0000259" key="7">
    <source>
        <dbReference type="PROSITE" id="PS50262"/>
    </source>
</evidence>
<evidence type="ECO:0000256" key="2">
    <source>
        <dbReference type="ARBA" id="ARBA00022692"/>
    </source>
</evidence>
<keyword evidence="9" id="KW-1185">Reference proteome</keyword>
<feature type="transmembrane region" description="Helical" evidence="6">
    <location>
        <begin position="115"/>
        <end position="139"/>
    </location>
</feature>
<dbReference type="EMBL" id="CAJHNH020000086">
    <property type="protein sequence ID" value="CAG5115191.1"/>
    <property type="molecule type" value="Genomic_DNA"/>
</dbReference>
<feature type="compositionally biased region" description="Low complexity" evidence="5">
    <location>
        <begin position="363"/>
        <end position="392"/>
    </location>
</feature>
<reference evidence="8" key="1">
    <citation type="submission" date="2021-04" db="EMBL/GenBank/DDBJ databases">
        <authorList>
            <consortium name="Molecular Ecology Group"/>
        </authorList>
    </citation>
    <scope>NUCLEOTIDE SEQUENCE</scope>
</reference>
<feature type="transmembrane region" description="Helical" evidence="6">
    <location>
        <begin position="40"/>
        <end position="65"/>
    </location>
</feature>
<comment type="caution">
    <text evidence="8">The sequence shown here is derived from an EMBL/GenBank/DDBJ whole genome shotgun (WGS) entry which is preliminary data.</text>
</comment>
<dbReference type="CDD" id="cd14978">
    <property type="entry name" value="7tmA_FMRFamide_R-like"/>
    <property type="match status" value="1"/>
</dbReference>
<evidence type="ECO:0000256" key="4">
    <source>
        <dbReference type="ARBA" id="ARBA00023136"/>
    </source>
</evidence>
<accession>A0A8S3YI82</accession>
<comment type="subcellular location">
    <subcellularLocation>
        <location evidence="1">Membrane</location>
    </subcellularLocation>
</comment>
<dbReference type="PROSITE" id="PS50262">
    <property type="entry name" value="G_PROTEIN_RECEP_F1_2"/>
    <property type="match status" value="1"/>
</dbReference>
<keyword evidence="2 6" id="KW-0812">Transmembrane</keyword>
<feature type="transmembrane region" description="Helical" evidence="6">
    <location>
        <begin position="279"/>
        <end position="306"/>
    </location>
</feature>
<evidence type="ECO:0000256" key="1">
    <source>
        <dbReference type="ARBA" id="ARBA00004370"/>
    </source>
</evidence>
<evidence type="ECO:0000256" key="5">
    <source>
        <dbReference type="SAM" id="MobiDB-lite"/>
    </source>
</evidence>
<feature type="transmembrane region" description="Helical" evidence="6">
    <location>
        <begin position="160"/>
        <end position="180"/>
    </location>
</feature>
<organism evidence="8 9">
    <name type="scientific">Candidula unifasciata</name>
    <dbReference type="NCBI Taxonomy" id="100452"/>
    <lineage>
        <taxon>Eukaryota</taxon>
        <taxon>Metazoa</taxon>
        <taxon>Spiralia</taxon>
        <taxon>Lophotrochozoa</taxon>
        <taxon>Mollusca</taxon>
        <taxon>Gastropoda</taxon>
        <taxon>Heterobranchia</taxon>
        <taxon>Euthyneura</taxon>
        <taxon>Panpulmonata</taxon>
        <taxon>Eupulmonata</taxon>
        <taxon>Stylommatophora</taxon>
        <taxon>Helicina</taxon>
        <taxon>Helicoidea</taxon>
        <taxon>Geomitridae</taxon>
        <taxon>Candidula</taxon>
    </lineage>
</organism>
<proteinExistence type="predicted"/>
<dbReference type="OrthoDB" id="10011262at2759"/>
<dbReference type="PANTHER" id="PTHR46641">
    <property type="entry name" value="FMRFAMIDE RECEPTOR-RELATED"/>
    <property type="match status" value="1"/>
</dbReference>
<evidence type="ECO:0000313" key="8">
    <source>
        <dbReference type="EMBL" id="CAG5115191.1"/>
    </source>
</evidence>
<sequence>MTTPPELMSSSLGDIGLNFDLVRNSTAALQERTMADDLHFVMSAIVGPIICLFGMVGNLMSIITWCRPGMRSSTGRYLIGQAVADFAVLLLFLVVDSAQQWNPNLKFSLCYGIFFSYIGYPCFFLAIVVSIWITVGVTIDRYIMVCWITKSKKFCSETRANVGLILIAVNSFLVNLPHFASFTVVYPDYGGGGGGNSSSSSSPSTEPQPTFKMTEFGAGSGGQFYEFWIHCIILILIPWVSVLSLNIMIINKINKSNKRMENKKTRESMKKSKQSENQITRLLLAVSFSFLFFIGLQCIIQCFAMQKPPWADMQMVSASFAFGKLGIVFNSSLNFVLYCLTGRRFRVELLNMLGCSKGDRLQTSSRDNSVSGSSSVSTKISTTSTISGTSGI</sequence>
<keyword evidence="3 6" id="KW-1133">Transmembrane helix</keyword>
<feature type="region of interest" description="Disordered" evidence="5">
    <location>
        <begin position="361"/>
        <end position="392"/>
    </location>
</feature>
<evidence type="ECO:0000256" key="3">
    <source>
        <dbReference type="ARBA" id="ARBA00022989"/>
    </source>
</evidence>
<dbReference type="Pfam" id="PF00001">
    <property type="entry name" value="7tm_1"/>
    <property type="match status" value="1"/>
</dbReference>
<keyword evidence="4 6" id="KW-0472">Membrane</keyword>
<gene>
    <name evidence="8" type="ORF">CUNI_LOCUS749</name>
</gene>
<dbReference type="InterPro" id="IPR052954">
    <property type="entry name" value="GPCR-Ligand_Int"/>
</dbReference>
<feature type="transmembrane region" description="Helical" evidence="6">
    <location>
        <begin position="318"/>
        <end position="340"/>
    </location>
</feature>
<evidence type="ECO:0000256" key="6">
    <source>
        <dbReference type="SAM" id="Phobius"/>
    </source>
</evidence>
<dbReference type="Proteomes" id="UP000678393">
    <property type="component" value="Unassembled WGS sequence"/>
</dbReference>
<feature type="transmembrane region" description="Helical" evidence="6">
    <location>
        <begin position="227"/>
        <end position="250"/>
    </location>
</feature>
<feature type="domain" description="G-protein coupled receptors family 1 profile" evidence="7">
    <location>
        <begin position="57"/>
        <end position="338"/>
    </location>
</feature>
<dbReference type="SUPFAM" id="SSF81321">
    <property type="entry name" value="Family A G protein-coupled receptor-like"/>
    <property type="match status" value="1"/>
</dbReference>
<feature type="transmembrane region" description="Helical" evidence="6">
    <location>
        <begin position="77"/>
        <end position="95"/>
    </location>
</feature>
<dbReference type="PANTHER" id="PTHR46641:SF2">
    <property type="entry name" value="FMRFAMIDE RECEPTOR"/>
    <property type="match status" value="1"/>
</dbReference>
<evidence type="ECO:0000313" key="9">
    <source>
        <dbReference type="Proteomes" id="UP000678393"/>
    </source>
</evidence>
<protein>
    <recommendedName>
        <fullName evidence="7">G-protein coupled receptors family 1 profile domain-containing protein</fullName>
    </recommendedName>
</protein>
<dbReference type="PRINTS" id="PR00237">
    <property type="entry name" value="GPCRRHODOPSN"/>
</dbReference>
<dbReference type="InterPro" id="IPR017452">
    <property type="entry name" value="GPCR_Rhodpsn_7TM"/>
</dbReference>
<dbReference type="GO" id="GO:0016020">
    <property type="term" value="C:membrane"/>
    <property type="evidence" value="ECO:0007669"/>
    <property type="project" value="UniProtKB-SubCell"/>
</dbReference>
<name>A0A8S3YI82_9EUPU</name>
<dbReference type="Gene3D" id="1.20.1070.10">
    <property type="entry name" value="Rhodopsin 7-helix transmembrane proteins"/>
    <property type="match status" value="1"/>
</dbReference>
<dbReference type="InterPro" id="IPR000276">
    <property type="entry name" value="GPCR_Rhodpsn"/>
</dbReference>
<dbReference type="GO" id="GO:0004930">
    <property type="term" value="F:G protein-coupled receptor activity"/>
    <property type="evidence" value="ECO:0007669"/>
    <property type="project" value="InterPro"/>
</dbReference>